<feature type="region of interest" description="Disordered" evidence="1">
    <location>
        <begin position="234"/>
        <end position="269"/>
    </location>
</feature>
<proteinExistence type="predicted"/>
<organism evidence="2 3">
    <name type="scientific">Parasitella parasitica</name>
    <dbReference type="NCBI Taxonomy" id="35722"/>
    <lineage>
        <taxon>Eukaryota</taxon>
        <taxon>Fungi</taxon>
        <taxon>Fungi incertae sedis</taxon>
        <taxon>Mucoromycota</taxon>
        <taxon>Mucoromycotina</taxon>
        <taxon>Mucoromycetes</taxon>
        <taxon>Mucorales</taxon>
        <taxon>Mucorineae</taxon>
        <taxon>Mucoraceae</taxon>
        <taxon>Parasitella</taxon>
    </lineage>
</organism>
<sequence>MSSINGLTDDKIQKLLEFYEQCPVNANESFDRKGLSILNKDTLKYEGGKWTQSVAINRIFVSELKKQRLDATQPINAVYKVADRLRTAGRACAEIYTDLNHVLEHGGGENEMGIILHKLQRLAVYVFATRKELDEDSRSRCKRDNQQIQPESKVSTYCEAGEHKSRCIEPSQEAIVRMNIAVEILQDVGSALGTTTDRCLRIQGEPQNEGVLELPARPRGDSNRYLPAKLAEEGAVSPPSVATNSTGHPQDQEGTDPLDDPGNPRVAEPVLMANGDSTQQIPIPQADHIDDLDLDRLGVIRRFQEAKLGMEAVEYLLTRESDSYSHLNFIRSAITSPQDHSPFASHQLIINFFSGKKRSAPSLPNVHQENFDIAIINAHV</sequence>
<dbReference type="AlphaFoldDB" id="A0A0B7N8V8"/>
<dbReference type="OrthoDB" id="2267579at2759"/>
<evidence type="ECO:0000256" key="1">
    <source>
        <dbReference type="SAM" id="MobiDB-lite"/>
    </source>
</evidence>
<keyword evidence="3" id="KW-1185">Reference proteome</keyword>
<name>A0A0B7N8V8_9FUNG</name>
<accession>A0A0B7N8V8</accession>
<evidence type="ECO:0000313" key="2">
    <source>
        <dbReference type="EMBL" id="CEP14905.1"/>
    </source>
</evidence>
<evidence type="ECO:0000313" key="3">
    <source>
        <dbReference type="Proteomes" id="UP000054107"/>
    </source>
</evidence>
<dbReference type="EMBL" id="LN731777">
    <property type="protein sequence ID" value="CEP14905.1"/>
    <property type="molecule type" value="Genomic_DNA"/>
</dbReference>
<reference evidence="2 3" key="1">
    <citation type="submission" date="2014-09" db="EMBL/GenBank/DDBJ databases">
        <authorList>
            <person name="Ellenberger Sabrina"/>
        </authorList>
    </citation>
    <scope>NUCLEOTIDE SEQUENCE [LARGE SCALE GENOMIC DNA]</scope>
    <source>
        <strain evidence="2 3">CBS 412.66</strain>
    </source>
</reference>
<dbReference type="Proteomes" id="UP000054107">
    <property type="component" value="Unassembled WGS sequence"/>
</dbReference>
<dbReference type="STRING" id="35722.A0A0B7N8V8"/>
<gene>
    <name evidence="2" type="primary">PARPA_09095.1 scaffold 35524</name>
</gene>
<feature type="compositionally biased region" description="Polar residues" evidence="1">
    <location>
        <begin position="240"/>
        <end position="249"/>
    </location>
</feature>
<protein>
    <submittedName>
        <fullName evidence="2">Uncharacterized protein</fullName>
    </submittedName>
</protein>